<dbReference type="EMBL" id="MTYI01000049">
    <property type="protein sequence ID" value="PNP55924.1"/>
    <property type="molecule type" value="Genomic_DNA"/>
</dbReference>
<dbReference type="InterPro" id="IPR011032">
    <property type="entry name" value="GroES-like_sf"/>
</dbReference>
<dbReference type="OrthoDB" id="3509362at2759"/>
<evidence type="ECO:0000313" key="2">
    <source>
        <dbReference type="Proteomes" id="UP000236290"/>
    </source>
</evidence>
<dbReference type="Gene3D" id="3.90.180.10">
    <property type="entry name" value="Medium-chain alcohol dehydrogenases, catalytic domain"/>
    <property type="match status" value="1"/>
</dbReference>
<proteinExistence type="predicted"/>
<evidence type="ECO:0000313" key="1">
    <source>
        <dbReference type="EMBL" id="PNP55924.1"/>
    </source>
</evidence>
<dbReference type="Proteomes" id="UP000236290">
    <property type="component" value="Unassembled WGS sequence"/>
</dbReference>
<dbReference type="SUPFAM" id="SSF50129">
    <property type="entry name" value="GroES-like"/>
    <property type="match status" value="1"/>
</dbReference>
<dbReference type="AlphaFoldDB" id="A0A2K0UDR8"/>
<reference evidence="1 2" key="1">
    <citation type="submission" date="2017-02" db="EMBL/GenBank/DDBJ databases">
        <title>Genomes of Trichoderma spp. with biocontrol activity.</title>
        <authorList>
            <person name="Gardiner D."/>
            <person name="Kazan K."/>
            <person name="Vos C."/>
            <person name="Harvey P."/>
        </authorList>
    </citation>
    <scope>NUCLEOTIDE SEQUENCE [LARGE SCALE GENOMIC DNA]</scope>
    <source>
        <strain evidence="1 2">Tr1</strain>
    </source>
</reference>
<protein>
    <submittedName>
        <fullName evidence="1">Uncharacterized protein</fullName>
    </submittedName>
</protein>
<name>A0A2K0UDR8_TRIHA</name>
<sequence length="52" mass="5857">MAPTNKQWVSKLDGVDKLELVEGEMPVPKDGEVLVKIHAVCLNYRDLEGMFL</sequence>
<accession>A0A2K0UDR8</accession>
<organism evidence="1 2">
    <name type="scientific">Trichoderma harzianum</name>
    <name type="common">Hypocrea lixii</name>
    <dbReference type="NCBI Taxonomy" id="5544"/>
    <lineage>
        <taxon>Eukaryota</taxon>
        <taxon>Fungi</taxon>
        <taxon>Dikarya</taxon>
        <taxon>Ascomycota</taxon>
        <taxon>Pezizomycotina</taxon>
        <taxon>Sordariomycetes</taxon>
        <taxon>Hypocreomycetidae</taxon>
        <taxon>Hypocreales</taxon>
        <taxon>Hypocreaceae</taxon>
        <taxon>Trichoderma</taxon>
    </lineage>
</organism>
<gene>
    <name evidence="1" type="ORF">THARTR1_03861</name>
</gene>
<comment type="caution">
    <text evidence="1">The sequence shown here is derived from an EMBL/GenBank/DDBJ whole genome shotgun (WGS) entry which is preliminary data.</text>
</comment>